<reference evidence="1 2" key="1">
    <citation type="journal article" date="2023" name="Nucleic Acids Res.">
        <title>The hologenome of Daphnia magna reveals possible DNA methylation and microbiome-mediated evolution of the host genome.</title>
        <authorList>
            <person name="Chaturvedi A."/>
            <person name="Li X."/>
            <person name="Dhandapani V."/>
            <person name="Marshall H."/>
            <person name="Kissane S."/>
            <person name="Cuenca-Cambronero M."/>
            <person name="Asole G."/>
            <person name="Calvet F."/>
            <person name="Ruiz-Romero M."/>
            <person name="Marangio P."/>
            <person name="Guigo R."/>
            <person name="Rago D."/>
            <person name="Mirbahai L."/>
            <person name="Eastwood N."/>
            <person name="Colbourne J.K."/>
            <person name="Zhou J."/>
            <person name="Mallon E."/>
            <person name="Orsini L."/>
        </authorList>
    </citation>
    <scope>NUCLEOTIDE SEQUENCE [LARGE SCALE GENOMIC DNA]</scope>
    <source>
        <strain evidence="1">LRV0_1</strain>
    </source>
</reference>
<evidence type="ECO:0000313" key="2">
    <source>
        <dbReference type="Proteomes" id="UP001234178"/>
    </source>
</evidence>
<proteinExistence type="predicted"/>
<organism evidence="1 2">
    <name type="scientific">Daphnia magna</name>
    <dbReference type="NCBI Taxonomy" id="35525"/>
    <lineage>
        <taxon>Eukaryota</taxon>
        <taxon>Metazoa</taxon>
        <taxon>Ecdysozoa</taxon>
        <taxon>Arthropoda</taxon>
        <taxon>Crustacea</taxon>
        <taxon>Branchiopoda</taxon>
        <taxon>Diplostraca</taxon>
        <taxon>Cladocera</taxon>
        <taxon>Anomopoda</taxon>
        <taxon>Daphniidae</taxon>
        <taxon>Daphnia</taxon>
    </lineage>
</organism>
<evidence type="ECO:0000313" key="1">
    <source>
        <dbReference type="EMBL" id="KAK4019843.1"/>
    </source>
</evidence>
<protein>
    <submittedName>
        <fullName evidence="1">Uncharacterized protein</fullName>
    </submittedName>
</protein>
<dbReference type="Proteomes" id="UP001234178">
    <property type="component" value="Unassembled WGS sequence"/>
</dbReference>
<sequence>MASGSKTSTERSDDKSLYWIDDNVSTRAKTNRERNIYPSTWGREQMKVRGEESGRVFFATGVVTRQQSRTFR</sequence>
<name>A0ABR0A3Y0_9CRUS</name>
<accession>A0ABR0A3Y0</accession>
<keyword evidence="2" id="KW-1185">Reference proteome</keyword>
<comment type="caution">
    <text evidence="1">The sequence shown here is derived from an EMBL/GenBank/DDBJ whole genome shotgun (WGS) entry which is preliminary data.</text>
</comment>
<gene>
    <name evidence="1" type="ORF">OUZ56_001848</name>
</gene>
<dbReference type="EMBL" id="JAOYFB010000036">
    <property type="protein sequence ID" value="KAK4019843.1"/>
    <property type="molecule type" value="Genomic_DNA"/>
</dbReference>